<protein>
    <submittedName>
        <fullName evidence="1">Uncharacterized protein</fullName>
    </submittedName>
</protein>
<reference evidence="2" key="1">
    <citation type="journal article" date="2019" name="Int. J. Syst. Evol. Microbiol.">
        <title>The Global Catalogue of Microorganisms (GCM) 10K type strain sequencing project: providing services to taxonomists for standard genome sequencing and annotation.</title>
        <authorList>
            <consortium name="The Broad Institute Genomics Platform"/>
            <consortium name="The Broad Institute Genome Sequencing Center for Infectious Disease"/>
            <person name="Wu L."/>
            <person name="Ma J."/>
        </authorList>
    </citation>
    <scope>NUCLEOTIDE SEQUENCE [LARGE SCALE GENOMIC DNA]</scope>
    <source>
        <strain evidence="2">JCM 17190</strain>
    </source>
</reference>
<evidence type="ECO:0000313" key="2">
    <source>
        <dbReference type="Proteomes" id="UP001399917"/>
    </source>
</evidence>
<organism evidence="1 2">
    <name type="scientific">Celeribacter arenosi</name>
    <dbReference type="NCBI Taxonomy" id="792649"/>
    <lineage>
        <taxon>Bacteria</taxon>
        <taxon>Pseudomonadati</taxon>
        <taxon>Pseudomonadota</taxon>
        <taxon>Alphaproteobacteria</taxon>
        <taxon>Rhodobacterales</taxon>
        <taxon>Roseobacteraceae</taxon>
        <taxon>Celeribacter</taxon>
    </lineage>
</organism>
<name>A0ABP7K8Q1_9RHOB</name>
<keyword evidence="2" id="KW-1185">Reference proteome</keyword>
<dbReference type="Proteomes" id="UP001399917">
    <property type="component" value="Unassembled WGS sequence"/>
</dbReference>
<proteinExistence type="predicted"/>
<comment type="caution">
    <text evidence="1">The sequence shown here is derived from an EMBL/GenBank/DDBJ whole genome shotgun (WGS) entry which is preliminary data.</text>
</comment>
<gene>
    <name evidence="1" type="ORF">GCM10022404_19410</name>
</gene>
<dbReference type="EMBL" id="BAABDF010000007">
    <property type="protein sequence ID" value="GAA3869477.1"/>
    <property type="molecule type" value="Genomic_DNA"/>
</dbReference>
<evidence type="ECO:0000313" key="1">
    <source>
        <dbReference type="EMBL" id="GAA3869477.1"/>
    </source>
</evidence>
<accession>A0ABP7K8Q1</accession>
<sequence>MWKKSASPDTKETMKKDVIIGVAYLFKVENTVLPSIRMRRSNVMRSTAMFPSRALKEYSAPKECASGLAPYLTSSTRVDWQALR</sequence>